<organism evidence="1 2">
    <name type="scientific">Caenorhabditis briggsae</name>
    <dbReference type="NCBI Taxonomy" id="6238"/>
    <lineage>
        <taxon>Eukaryota</taxon>
        <taxon>Metazoa</taxon>
        <taxon>Ecdysozoa</taxon>
        <taxon>Nematoda</taxon>
        <taxon>Chromadorea</taxon>
        <taxon>Rhabditida</taxon>
        <taxon>Rhabditina</taxon>
        <taxon>Rhabditomorpha</taxon>
        <taxon>Rhabditoidea</taxon>
        <taxon>Rhabditidae</taxon>
        <taxon>Peloderinae</taxon>
        <taxon>Caenorhabditis</taxon>
    </lineage>
</organism>
<dbReference type="Proteomes" id="UP000827892">
    <property type="component" value="Chromosome IV"/>
</dbReference>
<proteinExistence type="predicted"/>
<name>A0AAE9D5J9_CAEBR</name>
<dbReference type="AlphaFoldDB" id="A0AAE9D5J9"/>
<accession>A0AAE9D5J9</accession>
<protein>
    <submittedName>
        <fullName evidence="1">Uncharacterized protein</fullName>
    </submittedName>
</protein>
<reference evidence="1 2" key="1">
    <citation type="submission" date="2022-05" db="EMBL/GenBank/DDBJ databases">
        <title>Chromosome-level reference genomes for two strains of Caenorhabditis briggsae: an improved platform for comparative genomics.</title>
        <authorList>
            <person name="Stevens L."/>
            <person name="Andersen E.C."/>
        </authorList>
    </citation>
    <scope>NUCLEOTIDE SEQUENCE [LARGE SCALE GENOMIC DNA]</scope>
    <source>
        <strain evidence="1">QX1410_ONT</strain>
        <tissue evidence="1">Whole-organism</tissue>
    </source>
</reference>
<evidence type="ECO:0000313" key="1">
    <source>
        <dbReference type="EMBL" id="ULT93548.1"/>
    </source>
</evidence>
<evidence type="ECO:0000313" key="2">
    <source>
        <dbReference type="Proteomes" id="UP000827892"/>
    </source>
</evidence>
<sequence>MKVELEQILNARNLERLMRSELTDEERDIIETRFLPHRGKELTEIQMRENGQKMKEMLKPTPLPSSEYRIRCCKASQEVVKIRESKRENDDESKENKNTNKFKKIKILI</sequence>
<gene>
    <name evidence="1" type="ORF">L3Y34_003206</name>
</gene>
<dbReference type="EMBL" id="CP090894">
    <property type="protein sequence ID" value="ULT93548.1"/>
    <property type="molecule type" value="Genomic_DNA"/>
</dbReference>